<keyword evidence="8" id="KW-1133">Transmembrane helix</keyword>
<dbReference type="GO" id="GO:0016705">
    <property type="term" value="F:oxidoreductase activity, acting on paired donors, with incorporation or reduction of molecular oxygen"/>
    <property type="evidence" value="ECO:0007669"/>
    <property type="project" value="InterPro"/>
</dbReference>
<evidence type="ECO:0000256" key="2">
    <source>
        <dbReference type="ARBA" id="ARBA00010617"/>
    </source>
</evidence>
<dbReference type="EMBL" id="JAPDFR010000007">
    <property type="protein sequence ID" value="KAK0384751.1"/>
    <property type="molecule type" value="Genomic_DNA"/>
</dbReference>
<dbReference type="PRINTS" id="PR00385">
    <property type="entry name" value="P450"/>
</dbReference>
<dbReference type="AlphaFoldDB" id="A0AA39L507"/>
<dbReference type="InterPro" id="IPR002401">
    <property type="entry name" value="Cyt_P450_E_grp-I"/>
</dbReference>
<comment type="similarity">
    <text evidence="2 7">Belongs to the cytochrome P450 family.</text>
</comment>
<evidence type="ECO:0008006" key="11">
    <source>
        <dbReference type="Google" id="ProtNLM"/>
    </source>
</evidence>
<evidence type="ECO:0000256" key="4">
    <source>
        <dbReference type="ARBA" id="ARBA00022723"/>
    </source>
</evidence>
<accession>A0AA39L507</accession>
<evidence type="ECO:0000256" key="6">
    <source>
        <dbReference type="PIRSR" id="PIRSR602401-1"/>
    </source>
</evidence>
<keyword evidence="7" id="KW-0560">Oxidoreductase</keyword>
<dbReference type="Gene3D" id="1.10.630.10">
    <property type="entry name" value="Cytochrome P450"/>
    <property type="match status" value="1"/>
</dbReference>
<evidence type="ECO:0000256" key="1">
    <source>
        <dbReference type="ARBA" id="ARBA00001971"/>
    </source>
</evidence>
<proteinExistence type="inferred from homology"/>
<evidence type="ECO:0000256" key="5">
    <source>
        <dbReference type="ARBA" id="ARBA00023004"/>
    </source>
</evidence>
<dbReference type="GO" id="GO:0005506">
    <property type="term" value="F:iron ion binding"/>
    <property type="evidence" value="ECO:0007669"/>
    <property type="project" value="InterPro"/>
</dbReference>
<reference evidence="9" key="1">
    <citation type="submission" date="2022-10" db="EMBL/GenBank/DDBJ databases">
        <title>Determination and structural analysis of whole genome sequence of Sarocladium strictum F4-1.</title>
        <authorList>
            <person name="Hu L."/>
            <person name="Jiang Y."/>
        </authorList>
    </citation>
    <scope>NUCLEOTIDE SEQUENCE</scope>
    <source>
        <strain evidence="9">F4-1</strain>
    </source>
</reference>
<dbReference type="FunFam" id="1.10.630.10:FF:000050">
    <property type="entry name" value="Cytochrome P450 monooxygenase"/>
    <property type="match status" value="1"/>
</dbReference>
<evidence type="ECO:0000313" key="9">
    <source>
        <dbReference type="EMBL" id="KAK0384751.1"/>
    </source>
</evidence>
<dbReference type="InterPro" id="IPR050121">
    <property type="entry name" value="Cytochrome_P450_monoxygenase"/>
</dbReference>
<keyword evidence="8" id="KW-0812">Transmembrane</keyword>
<sequence length="561" mass="63413">MSHSLVATVLALLAQHYILVLTSIFTLYFLRNYFYNGLNKYPGPTLAAFTDWWRFWAVYGQNSEKTHLALHAKHGDVVRLGPNSLSFADPAALKTIYGLNKGFVKSDFYIVQQSVVQGHRLASLFSTTSEPFHAQFRRCVNSAFAMSALVQYEPFVDNTTKLFLSQTEKLFAASPKANVCDFTTWLQFYAFDVIGEITYSKRHGFLERNEDVEGIIKYLGSLFLYVAPIGQIPFLDLIFLKNPIYLKLSQWGLFDSTFPVARFARARMAERLIPELNNTDSKKAPSVLPLSSPQPKVQMAKSPDLLSKFIAASEARPDFMTSDLVQTMAVSMAFAGSETTAISLASTFYFLLRNPACLARLRAELDDFARKGGFSDYETGLVTFAEAQKLPYLHACIQEAFRMHPAAGLPLERIVPPQGAEIAGHFIKGGTIVGCSAWVIHRRPEIFGADVDVYRPERWLPQEGMDPEAEARRIKEMSGMMFQFGMGSRTCIGKNISLLEIYKVVPSLLRRFDIEFDDPSKDWKTVNAWFIKQFDFYTRFSRREIVQPEVPLSEKAEVATH</sequence>
<name>A0AA39L507_SARSR</name>
<evidence type="ECO:0000256" key="8">
    <source>
        <dbReference type="SAM" id="Phobius"/>
    </source>
</evidence>
<feature type="transmembrane region" description="Helical" evidence="8">
    <location>
        <begin position="6"/>
        <end position="30"/>
    </location>
</feature>
<dbReference type="CDD" id="cd11060">
    <property type="entry name" value="CYP57A1-like"/>
    <property type="match status" value="1"/>
</dbReference>
<keyword evidence="4 6" id="KW-0479">Metal-binding</keyword>
<dbReference type="Proteomes" id="UP001175261">
    <property type="component" value="Unassembled WGS sequence"/>
</dbReference>
<keyword evidence="8" id="KW-0472">Membrane</keyword>
<dbReference type="SUPFAM" id="SSF48264">
    <property type="entry name" value="Cytochrome P450"/>
    <property type="match status" value="1"/>
</dbReference>
<dbReference type="InterPro" id="IPR036396">
    <property type="entry name" value="Cyt_P450_sf"/>
</dbReference>
<gene>
    <name evidence="9" type="ORF">NLU13_7229</name>
</gene>
<dbReference type="InterPro" id="IPR017972">
    <property type="entry name" value="Cyt_P450_CS"/>
</dbReference>
<dbReference type="PRINTS" id="PR00463">
    <property type="entry name" value="EP450I"/>
</dbReference>
<organism evidence="9 10">
    <name type="scientific">Sarocladium strictum</name>
    <name type="common">Black bundle disease fungus</name>
    <name type="synonym">Acremonium strictum</name>
    <dbReference type="NCBI Taxonomy" id="5046"/>
    <lineage>
        <taxon>Eukaryota</taxon>
        <taxon>Fungi</taxon>
        <taxon>Dikarya</taxon>
        <taxon>Ascomycota</taxon>
        <taxon>Pezizomycotina</taxon>
        <taxon>Sordariomycetes</taxon>
        <taxon>Hypocreomycetidae</taxon>
        <taxon>Hypocreales</taxon>
        <taxon>Sarocladiaceae</taxon>
        <taxon>Sarocladium</taxon>
    </lineage>
</organism>
<keyword evidence="7" id="KW-0503">Monooxygenase</keyword>
<evidence type="ECO:0000256" key="7">
    <source>
        <dbReference type="RuleBase" id="RU000461"/>
    </source>
</evidence>
<protein>
    <recommendedName>
        <fullName evidence="11">Cytochrome P450</fullName>
    </recommendedName>
</protein>
<dbReference type="PANTHER" id="PTHR24305">
    <property type="entry name" value="CYTOCHROME P450"/>
    <property type="match status" value="1"/>
</dbReference>
<comment type="cofactor">
    <cofactor evidence="1 6">
        <name>heme</name>
        <dbReference type="ChEBI" id="CHEBI:30413"/>
    </cofactor>
</comment>
<dbReference type="GO" id="GO:0004497">
    <property type="term" value="F:monooxygenase activity"/>
    <property type="evidence" value="ECO:0007669"/>
    <property type="project" value="UniProtKB-KW"/>
</dbReference>
<dbReference type="PANTHER" id="PTHR24305:SF232">
    <property type="entry name" value="P450, PUTATIVE (EUROFUNG)-RELATED"/>
    <property type="match status" value="1"/>
</dbReference>
<dbReference type="InterPro" id="IPR001128">
    <property type="entry name" value="Cyt_P450"/>
</dbReference>
<dbReference type="PROSITE" id="PS00086">
    <property type="entry name" value="CYTOCHROME_P450"/>
    <property type="match status" value="1"/>
</dbReference>
<dbReference type="Pfam" id="PF00067">
    <property type="entry name" value="p450"/>
    <property type="match status" value="1"/>
</dbReference>
<keyword evidence="5 6" id="KW-0408">Iron</keyword>
<feature type="binding site" description="axial binding residue" evidence="6">
    <location>
        <position position="491"/>
    </location>
    <ligand>
        <name>heme</name>
        <dbReference type="ChEBI" id="CHEBI:30413"/>
    </ligand>
    <ligandPart>
        <name>Fe</name>
        <dbReference type="ChEBI" id="CHEBI:18248"/>
    </ligandPart>
</feature>
<evidence type="ECO:0000313" key="10">
    <source>
        <dbReference type="Proteomes" id="UP001175261"/>
    </source>
</evidence>
<keyword evidence="10" id="KW-1185">Reference proteome</keyword>
<comment type="caution">
    <text evidence="9">The sequence shown here is derived from an EMBL/GenBank/DDBJ whole genome shotgun (WGS) entry which is preliminary data.</text>
</comment>
<dbReference type="GO" id="GO:0020037">
    <property type="term" value="F:heme binding"/>
    <property type="evidence" value="ECO:0007669"/>
    <property type="project" value="InterPro"/>
</dbReference>
<evidence type="ECO:0000256" key="3">
    <source>
        <dbReference type="ARBA" id="ARBA00022617"/>
    </source>
</evidence>
<keyword evidence="3 6" id="KW-0349">Heme</keyword>